<dbReference type="InterPro" id="IPR023535">
    <property type="entry name" value="TC-AMP_synthase"/>
</dbReference>
<sequence length="181" mass="19984">MANIVLALQREEVIAYPTEAVFGLGCDPDSEKAVDALLALKRRPREKGLILVAANYDQLRPYVDDTQLNRVQRQNVFASWPGAVTWVIPARSETPCWLTGRFNSLAVRVIDHPLVQQLCTYYGKPVVSTSANLSGCQPCRSESEVKMQFGTVLPVLSGQIGGREKPSEIRDSLTGKQVRQG</sequence>
<gene>
    <name evidence="9" type="primary">tsaC</name>
    <name evidence="11" type="ORF">CCS41_09030</name>
</gene>
<dbReference type="PROSITE" id="PS51163">
    <property type="entry name" value="YRDC"/>
    <property type="match status" value="1"/>
</dbReference>
<keyword evidence="5 9" id="KW-0548">Nucleotidyltransferase</keyword>
<dbReference type="HAMAP" id="MF_01852">
    <property type="entry name" value="TsaC"/>
    <property type="match status" value="1"/>
</dbReference>
<dbReference type="OrthoDB" id="9814580at2"/>
<reference evidence="11 12" key="1">
    <citation type="submission" date="2017-05" db="EMBL/GenBank/DDBJ databases">
        <title>Genome sequence of Candidatus Fukatsuia symbiotica and Candidatus Hamiltonella defensa from Acyrthosiphon pisum strain 5D.</title>
        <authorList>
            <person name="Patel V.A."/>
            <person name="Chevignon G."/>
            <person name="Russell J.A."/>
            <person name="Oliver K.M."/>
        </authorList>
    </citation>
    <scope>NUCLEOTIDE SEQUENCE [LARGE SCALE GENOMIC DNA]</scope>
    <source>
        <strain evidence="11 12">5D</strain>
    </source>
</reference>
<dbReference type="Gene3D" id="3.90.870.10">
    <property type="entry name" value="DHBP synthase"/>
    <property type="match status" value="1"/>
</dbReference>
<dbReference type="InterPro" id="IPR006070">
    <property type="entry name" value="Sua5-like_dom"/>
</dbReference>
<dbReference type="EMBL" id="CP021659">
    <property type="protein sequence ID" value="AWK15389.1"/>
    <property type="molecule type" value="Genomic_DNA"/>
</dbReference>
<dbReference type="GO" id="GO:0000049">
    <property type="term" value="F:tRNA binding"/>
    <property type="evidence" value="ECO:0007669"/>
    <property type="project" value="TreeGrafter"/>
</dbReference>
<evidence type="ECO:0000313" key="11">
    <source>
        <dbReference type="EMBL" id="AWK15389.1"/>
    </source>
</evidence>
<evidence type="ECO:0000256" key="6">
    <source>
        <dbReference type="ARBA" id="ARBA00022741"/>
    </source>
</evidence>
<protein>
    <recommendedName>
        <fullName evidence="9">Threonylcarbamoyl-AMP synthase</fullName>
        <shortName evidence="9">TC-AMP synthase</shortName>
        <ecNumber evidence="9">2.7.7.87</ecNumber>
    </recommendedName>
    <alternativeName>
        <fullName evidence="9">L-threonylcarbamoyladenylate synthase</fullName>
    </alternativeName>
    <alternativeName>
        <fullName evidence="9">t(6)A37 threonylcarbamoyladenosine biosynthesis protein TsaC</fullName>
    </alternativeName>
    <alternativeName>
        <fullName evidence="9">tRNA threonylcarbamoyladenosine biosynthesis protein TsaC</fullName>
    </alternativeName>
</protein>
<name>A0A2Y9CKE7_9GAMM</name>
<evidence type="ECO:0000256" key="9">
    <source>
        <dbReference type="HAMAP-Rule" id="MF_01852"/>
    </source>
</evidence>
<keyword evidence="3 9" id="KW-0808">Transferase</keyword>
<dbReference type="Proteomes" id="UP000261875">
    <property type="component" value="Chromosome"/>
</dbReference>
<dbReference type="GO" id="GO:0005524">
    <property type="term" value="F:ATP binding"/>
    <property type="evidence" value="ECO:0007669"/>
    <property type="project" value="UniProtKB-UniRule"/>
</dbReference>
<dbReference type="GO" id="GO:0005737">
    <property type="term" value="C:cytoplasm"/>
    <property type="evidence" value="ECO:0007669"/>
    <property type="project" value="UniProtKB-SubCell"/>
</dbReference>
<evidence type="ECO:0000256" key="7">
    <source>
        <dbReference type="ARBA" id="ARBA00022840"/>
    </source>
</evidence>
<dbReference type="InterPro" id="IPR017945">
    <property type="entry name" value="DHBP_synth_RibB-like_a/b_dom"/>
</dbReference>
<dbReference type="AlphaFoldDB" id="A0A2Y9CKE7"/>
<dbReference type="EC" id="2.7.7.87" evidence="9"/>
<dbReference type="GO" id="GO:0002949">
    <property type="term" value="P:tRNA threonylcarbamoyladenosine modification"/>
    <property type="evidence" value="ECO:0007669"/>
    <property type="project" value="UniProtKB-UniRule"/>
</dbReference>
<evidence type="ECO:0000313" key="12">
    <source>
        <dbReference type="Proteomes" id="UP000261875"/>
    </source>
</evidence>
<dbReference type="KEGG" id="fsm:CCS41_09030"/>
<keyword evidence="12" id="KW-1185">Reference proteome</keyword>
<organism evidence="11 12">
    <name type="scientific">Candidatus Fukatsuia symbiotica</name>
    <dbReference type="NCBI Taxonomy" id="1878942"/>
    <lineage>
        <taxon>Bacteria</taxon>
        <taxon>Pseudomonadati</taxon>
        <taxon>Pseudomonadota</taxon>
        <taxon>Gammaproteobacteria</taxon>
        <taxon>Enterobacterales</taxon>
        <taxon>Yersiniaceae</taxon>
        <taxon>Candidatus Fukatsuia</taxon>
    </lineage>
</organism>
<keyword evidence="2 9" id="KW-0963">Cytoplasm</keyword>
<feature type="domain" description="YrdC-like" evidence="10">
    <location>
        <begin position="1"/>
        <end position="181"/>
    </location>
</feature>
<dbReference type="PANTHER" id="PTHR17490:SF18">
    <property type="entry name" value="THREONYLCARBAMOYL-AMP SYNTHASE"/>
    <property type="match status" value="1"/>
</dbReference>
<evidence type="ECO:0000259" key="10">
    <source>
        <dbReference type="PROSITE" id="PS51163"/>
    </source>
</evidence>
<comment type="subcellular location">
    <subcellularLocation>
        <location evidence="1 9">Cytoplasm</location>
    </subcellularLocation>
</comment>
<proteinExistence type="inferred from homology"/>
<evidence type="ECO:0000256" key="5">
    <source>
        <dbReference type="ARBA" id="ARBA00022695"/>
    </source>
</evidence>
<dbReference type="STRING" id="1878942.GCA_900128755_01474"/>
<keyword evidence="6 9" id="KW-0547">Nucleotide-binding</keyword>
<accession>A0A2Y9CKE7</accession>
<dbReference type="SUPFAM" id="SSF55821">
    <property type="entry name" value="YrdC/RibB"/>
    <property type="match status" value="1"/>
</dbReference>
<evidence type="ECO:0000256" key="8">
    <source>
        <dbReference type="ARBA" id="ARBA00048366"/>
    </source>
</evidence>
<comment type="function">
    <text evidence="9">Required for the formation of a threonylcarbamoyl group on adenosine at position 37 (t(6)A37) in tRNAs that read codons beginning with adenine. Catalyzes the conversion of L-threonine, HCO(3)(-)/CO(2) and ATP to give threonylcarbamoyl-AMP (TC-AMP) as the acyladenylate intermediate, with the release of diphosphate.</text>
</comment>
<dbReference type="PANTHER" id="PTHR17490">
    <property type="entry name" value="SUA5"/>
    <property type="match status" value="1"/>
</dbReference>
<evidence type="ECO:0000256" key="1">
    <source>
        <dbReference type="ARBA" id="ARBA00004496"/>
    </source>
</evidence>
<evidence type="ECO:0000256" key="2">
    <source>
        <dbReference type="ARBA" id="ARBA00022490"/>
    </source>
</evidence>
<comment type="similarity">
    <text evidence="9">Belongs to the SUA5 family. TsaC subfamily.</text>
</comment>
<dbReference type="NCBIfam" id="NF007919">
    <property type="entry name" value="PRK10634.1"/>
    <property type="match status" value="1"/>
</dbReference>
<dbReference type="GO" id="GO:0006450">
    <property type="term" value="P:regulation of translational fidelity"/>
    <property type="evidence" value="ECO:0007669"/>
    <property type="project" value="TreeGrafter"/>
</dbReference>
<dbReference type="GO" id="GO:0003725">
    <property type="term" value="F:double-stranded RNA binding"/>
    <property type="evidence" value="ECO:0007669"/>
    <property type="project" value="InterPro"/>
</dbReference>
<evidence type="ECO:0000256" key="4">
    <source>
        <dbReference type="ARBA" id="ARBA00022694"/>
    </source>
</evidence>
<dbReference type="FunFam" id="3.90.870.10:FF:000004">
    <property type="entry name" value="Threonylcarbamoyl-AMP synthase"/>
    <property type="match status" value="1"/>
</dbReference>
<keyword evidence="7 9" id="KW-0067">ATP-binding</keyword>
<dbReference type="RefSeq" id="WP_072550188.1">
    <property type="nucleotide sequence ID" value="NZ_CP021659.1"/>
</dbReference>
<comment type="catalytic activity">
    <reaction evidence="8 9">
        <text>L-threonine + hydrogencarbonate + ATP = L-threonylcarbamoyladenylate + diphosphate + H2O</text>
        <dbReference type="Rhea" id="RHEA:36407"/>
        <dbReference type="ChEBI" id="CHEBI:15377"/>
        <dbReference type="ChEBI" id="CHEBI:17544"/>
        <dbReference type="ChEBI" id="CHEBI:30616"/>
        <dbReference type="ChEBI" id="CHEBI:33019"/>
        <dbReference type="ChEBI" id="CHEBI:57926"/>
        <dbReference type="ChEBI" id="CHEBI:73682"/>
        <dbReference type="EC" id="2.7.7.87"/>
    </reaction>
</comment>
<dbReference type="InterPro" id="IPR050156">
    <property type="entry name" value="TC-AMP_synthase_SUA5"/>
</dbReference>
<dbReference type="GO" id="GO:0061710">
    <property type="term" value="F:L-threonylcarbamoyladenylate synthase"/>
    <property type="evidence" value="ECO:0007669"/>
    <property type="project" value="UniProtKB-EC"/>
</dbReference>
<evidence type="ECO:0000256" key="3">
    <source>
        <dbReference type="ARBA" id="ARBA00022679"/>
    </source>
</evidence>
<dbReference type="Pfam" id="PF01300">
    <property type="entry name" value="Sua5_yciO_yrdC"/>
    <property type="match status" value="1"/>
</dbReference>
<keyword evidence="4 9" id="KW-0819">tRNA processing</keyword>